<proteinExistence type="predicted"/>
<evidence type="ECO:0000256" key="1">
    <source>
        <dbReference type="SAM" id="MobiDB-lite"/>
    </source>
</evidence>
<dbReference type="Proteomes" id="UP000762676">
    <property type="component" value="Unassembled WGS sequence"/>
</dbReference>
<feature type="region of interest" description="Disordered" evidence="1">
    <location>
        <begin position="821"/>
        <end position="910"/>
    </location>
</feature>
<feature type="compositionally biased region" description="Polar residues" evidence="1">
    <location>
        <begin position="209"/>
        <end position="224"/>
    </location>
</feature>
<organism evidence="2 3">
    <name type="scientific">Elysia marginata</name>
    <dbReference type="NCBI Taxonomy" id="1093978"/>
    <lineage>
        <taxon>Eukaryota</taxon>
        <taxon>Metazoa</taxon>
        <taxon>Spiralia</taxon>
        <taxon>Lophotrochozoa</taxon>
        <taxon>Mollusca</taxon>
        <taxon>Gastropoda</taxon>
        <taxon>Heterobranchia</taxon>
        <taxon>Euthyneura</taxon>
        <taxon>Panpulmonata</taxon>
        <taxon>Sacoglossa</taxon>
        <taxon>Placobranchoidea</taxon>
        <taxon>Plakobranchidae</taxon>
        <taxon>Elysia</taxon>
    </lineage>
</organism>
<dbReference type="EMBL" id="BMAT01002734">
    <property type="protein sequence ID" value="GFS12687.1"/>
    <property type="molecule type" value="Genomic_DNA"/>
</dbReference>
<name>A0AAV4IVC4_9GAST</name>
<dbReference type="InterPro" id="IPR035969">
    <property type="entry name" value="Rab-GAP_TBC_sf"/>
</dbReference>
<dbReference type="Gene3D" id="1.10.472.80">
    <property type="entry name" value="Ypt/Rab-GAP domain of gyp1p, domain 3"/>
    <property type="match status" value="1"/>
</dbReference>
<feature type="region of interest" description="Disordered" evidence="1">
    <location>
        <begin position="1"/>
        <end position="24"/>
    </location>
</feature>
<reference evidence="2 3" key="1">
    <citation type="journal article" date="2021" name="Elife">
        <title>Chloroplast acquisition without the gene transfer in kleptoplastic sea slugs, Plakobranchus ocellatus.</title>
        <authorList>
            <person name="Maeda T."/>
            <person name="Takahashi S."/>
            <person name="Yoshida T."/>
            <person name="Shimamura S."/>
            <person name="Takaki Y."/>
            <person name="Nagai Y."/>
            <person name="Toyoda A."/>
            <person name="Suzuki Y."/>
            <person name="Arimoto A."/>
            <person name="Ishii H."/>
            <person name="Satoh N."/>
            <person name="Nishiyama T."/>
            <person name="Hasebe M."/>
            <person name="Maruyama T."/>
            <person name="Minagawa J."/>
            <person name="Obokata J."/>
            <person name="Shigenobu S."/>
        </authorList>
    </citation>
    <scope>NUCLEOTIDE SEQUENCE [LARGE SCALE GENOMIC DNA]</scope>
</reference>
<gene>
    <name evidence="2" type="ORF">ElyMa_001377800</name>
</gene>
<accession>A0AAV4IVC4</accession>
<feature type="region of interest" description="Disordered" evidence="1">
    <location>
        <begin position="195"/>
        <end position="224"/>
    </location>
</feature>
<comment type="caution">
    <text evidence="2">The sequence shown here is derived from an EMBL/GenBank/DDBJ whole genome shotgun (WGS) entry which is preliminary data.</text>
</comment>
<evidence type="ECO:0000313" key="2">
    <source>
        <dbReference type="EMBL" id="GFS12687.1"/>
    </source>
</evidence>
<feature type="compositionally biased region" description="Low complexity" evidence="1">
    <location>
        <begin position="1"/>
        <end position="14"/>
    </location>
</feature>
<evidence type="ECO:0000313" key="3">
    <source>
        <dbReference type="Proteomes" id="UP000762676"/>
    </source>
</evidence>
<sequence length="1443" mass="162162">MSNRGKAQAKASPASKKEQPMPTEARPFSKMWINSCYQQTLLPGAPWHKLEEEISHNLAQKAEKQFNHPQRKEMLMEVLGKHFVEKYMSHVQRSPDVLESDHMSSEERNRLKIDAENWLNSQMYKAVKETGHGYMLTGIGPGEPPPTGTYADFLRDTFSVFTTGLDRELYCQEQNLTKSKLEELKLLKKSGKPDIYKVPAPSRMKPVGTASSGTSQSTVKPSSSQMRTMIHTVEGDPPPLWGPQSDAIGGAVVALLQRDPRKFDIVVGRMHGRQLPGSLRAYIWADVLFKAERKRMKEVYVEKVVRERFAVSMSRGLTELRIKKPTQSPINGLIQNAVIETYSKTTSMVPYKHMEHMKESIRALNVLYVYDRSYEPYLVQWLFPMQLAFRDKQAMSDDMGEHVIELAMYLDMLNANCFPSWPHVFAMAEQVMATLQQHDPALHDHLKRIAPINAQVNPKEFLVQLLHQERERAEAILRSSSTATPRAPSSSTQFLADPSIFLRRWIGEGFVSVLDTPGVMYVWDQLFMQQWQQSAIVNVCLSLMELLRHRFMEAYDYVTMKEVFLLEPCKLYTVDFQMAWIHTENGKNILDINDLYNRQRPQSPTSRLDGVSEGRETPFAGLLKPCGIKNIRCSVTIPADSIQKESWLVRGLHPEDLRLSVAIYFGSIKMRTRVCHSLPELADQKRDSYGQLLAQIEFTNERHIYDMLDLSQYDVERELGAYPYAIFKLEHMVPRRGDLSDRAPVTLAWARIPLYRQSSARGADSGFSIVEGDSTVPLHPGDIPDSLITAQPRTPTQEDLIQGSLLGYNCTLSAFVFDLSNEPPSRQVEPPVHSDSPTSPFTMPAPVAPVDTRPPQTQRTPAPPVPSPPPPPAPVQPPTPAHQETPQDSEPWVPHKPAAAKKNPKPSTNRDPFVLYVDAARYLPDNASLVKVTGRILRAGDLTNLQDILAPPDLNGSSRSPTFNFRMEINKEGQVADPDLLLFLRLYTYDVDSREVVVVGSCLMPVFTPGRKKGEGLLNVGGHQLRLSSGMPAMRDSLGLISATDLDTNPKVPGCSLLIRLLPLSQDSPSAPAYATGYYLSDKCQPTVSESRIFTSYMADQKTFPKTERDMVLRLQQFEKVTNTGTSDADLTSWLINKLDIKRQGVSQPAGNLALPRCVRYRVKLGLKAQITAAFGLPDGLYVQCFARVSAGKQSRLIPATEEGYGKEEQFITQTLKPDSHLTCPVWDDAPKEMHPFYDQHSCLIIQVIGLRVLYRPQAGHKKPGTLHKPDGTPLEISDSEIIGWTAVPLFDGNSVISGTHTVPVLTRPLSSELQEELAEKTVGEFLKHNVWNSYTKMHGASLQLKLWDSHFDFHELPEVMDHRELLEAIGDAAEYDPPANPGTATSLTQQEKLLSMMEEKVRKQGTKGTTFKKENIFFQQAMATCMDNMMTDFCLQNGLPPL</sequence>
<dbReference type="SUPFAM" id="SSF47923">
    <property type="entry name" value="Ypt/Rab-GAP domain of gyp1p"/>
    <property type="match status" value="1"/>
</dbReference>
<feature type="compositionally biased region" description="Low complexity" evidence="1">
    <location>
        <begin position="849"/>
        <end position="860"/>
    </location>
</feature>
<keyword evidence="3" id="KW-1185">Reference proteome</keyword>
<protein>
    <recommendedName>
        <fullName evidence="4">C2 domain-containing protein</fullName>
    </recommendedName>
</protein>
<evidence type="ECO:0008006" key="4">
    <source>
        <dbReference type="Google" id="ProtNLM"/>
    </source>
</evidence>
<feature type="compositionally biased region" description="Pro residues" evidence="1">
    <location>
        <begin position="861"/>
        <end position="880"/>
    </location>
</feature>